<reference evidence="2 3" key="1">
    <citation type="submission" date="2016-12" db="EMBL/GenBank/DDBJ databases">
        <authorList>
            <person name="Song W.-J."/>
            <person name="Kurnit D.M."/>
        </authorList>
    </citation>
    <scope>NUCLEOTIDE SEQUENCE [LARGE SCALE GENOMIC DNA]</scope>
    <source>
        <strain evidence="2 3">IMCC3135</strain>
    </source>
</reference>
<evidence type="ECO:0000256" key="1">
    <source>
        <dbReference type="SAM" id="Phobius"/>
    </source>
</evidence>
<protein>
    <recommendedName>
        <fullName evidence="4">Tetratricopeptide repeat protein</fullName>
    </recommendedName>
</protein>
<dbReference type="Proteomes" id="UP000250079">
    <property type="component" value="Chromosome"/>
</dbReference>
<keyword evidence="1" id="KW-0812">Transmembrane</keyword>
<gene>
    <name evidence="2" type="ORF">IMCC3135_26615</name>
</gene>
<sequence>MTNRQSNIIFYSVISIIIYALIIHFIYPDFFGNLTKSKQELSIKEAVDKGENNIALDLYQKIIEERIKDDNENNAETAAIYEEMARLSLLLGSKVEEKNYYLKSLHIKEQLKESDMYGFANTYDKLGSLAEDDKQYDQAQMYYEKSLLKRLGDTENIKKEEEGMITGMHNSRLRYIRLNNEATISAFKKLGNIHGLKKEFAIANNYYEKALTASKLTFGEDSAETLEIMSLMNR</sequence>
<dbReference type="SUPFAM" id="SSF48452">
    <property type="entry name" value="TPR-like"/>
    <property type="match status" value="1"/>
</dbReference>
<keyword evidence="1" id="KW-1133">Transmembrane helix</keyword>
<dbReference type="Pfam" id="PF13374">
    <property type="entry name" value="TPR_10"/>
    <property type="match status" value="1"/>
</dbReference>
<evidence type="ECO:0008006" key="4">
    <source>
        <dbReference type="Google" id="ProtNLM"/>
    </source>
</evidence>
<proteinExistence type="predicted"/>
<evidence type="ECO:0000313" key="3">
    <source>
        <dbReference type="Proteomes" id="UP000250079"/>
    </source>
</evidence>
<keyword evidence="3" id="KW-1185">Reference proteome</keyword>
<dbReference type="EMBL" id="CP018632">
    <property type="protein sequence ID" value="ASJ75378.1"/>
    <property type="molecule type" value="Genomic_DNA"/>
</dbReference>
<evidence type="ECO:0000313" key="2">
    <source>
        <dbReference type="EMBL" id="ASJ75378.1"/>
    </source>
</evidence>
<organism evidence="2 3">
    <name type="scientific">Granulosicoccus antarcticus IMCC3135</name>
    <dbReference type="NCBI Taxonomy" id="1192854"/>
    <lineage>
        <taxon>Bacteria</taxon>
        <taxon>Pseudomonadati</taxon>
        <taxon>Pseudomonadota</taxon>
        <taxon>Gammaproteobacteria</taxon>
        <taxon>Chromatiales</taxon>
        <taxon>Granulosicoccaceae</taxon>
        <taxon>Granulosicoccus</taxon>
    </lineage>
</organism>
<dbReference type="OrthoDB" id="5623140at2"/>
<keyword evidence="1" id="KW-0472">Membrane</keyword>
<dbReference type="Gene3D" id="1.25.40.10">
    <property type="entry name" value="Tetratricopeptide repeat domain"/>
    <property type="match status" value="1"/>
</dbReference>
<dbReference type="RefSeq" id="WP_088920300.1">
    <property type="nucleotide sequence ID" value="NZ_CP018632.1"/>
</dbReference>
<dbReference type="InterPro" id="IPR011990">
    <property type="entry name" value="TPR-like_helical_dom_sf"/>
</dbReference>
<dbReference type="KEGG" id="gai:IMCC3135_26615"/>
<name>A0A2Z2P014_9GAMM</name>
<accession>A0A2Z2P014</accession>
<dbReference type="AlphaFoldDB" id="A0A2Z2P014"/>
<feature type="transmembrane region" description="Helical" evidence="1">
    <location>
        <begin position="7"/>
        <end position="27"/>
    </location>
</feature>